<proteinExistence type="predicted"/>
<evidence type="ECO:0000313" key="1">
    <source>
        <dbReference type="EMBL" id="SIS47817.1"/>
    </source>
</evidence>
<sequence length="58" mass="6601">MTGATGSTRPLPIQPLYEGTLDGDVRRFELTAQEDEYEILLTLAYMYHCHMLNHGTTE</sequence>
<organism evidence="1 2">
    <name type="scientific">Corynebacterium appendicis CIP 107643</name>
    <dbReference type="NCBI Taxonomy" id="1161099"/>
    <lineage>
        <taxon>Bacteria</taxon>
        <taxon>Bacillati</taxon>
        <taxon>Actinomycetota</taxon>
        <taxon>Actinomycetes</taxon>
        <taxon>Mycobacteriales</taxon>
        <taxon>Corynebacteriaceae</taxon>
        <taxon>Corynebacterium</taxon>
    </lineage>
</organism>
<keyword evidence="2" id="KW-1185">Reference proteome</keyword>
<dbReference type="STRING" id="1161099.SAMN05444817_106101"/>
<reference evidence="2" key="1">
    <citation type="submission" date="2017-01" db="EMBL/GenBank/DDBJ databases">
        <authorList>
            <person name="Varghese N."/>
            <person name="Submissions S."/>
        </authorList>
    </citation>
    <scope>NUCLEOTIDE SEQUENCE [LARGE SCALE GENOMIC DNA]</scope>
    <source>
        <strain evidence="2">DSM 44531</strain>
    </source>
</reference>
<gene>
    <name evidence="1" type="ORF">SAMN05444817_106101</name>
</gene>
<dbReference type="AlphaFoldDB" id="A0A1N7JEQ9"/>
<dbReference type="RefSeq" id="WP_159437737.1">
    <property type="nucleotide sequence ID" value="NZ_CP046976.1"/>
</dbReference>
<name>A0A1N7JEQ9_9CORY</name>
<dbReference type="Proteomes" id="UP000186292">
    <property type="component" value="Unassembled WGS sequence"/>
</dbReference>
<evidence type="ECO:0000313" key="2">
    <source>
        <dbReference type="Proteomes" id="UP000186292"/>
    </source>
</evidence>
<dbReference type="EMBL" id="FTOF01000006">
    <property type="protein sequence ID" value="SIS47817.1"/>
    <property type="molecule type" value="Genomic_DNA"/>
</dbReference>
<protein>
    <submittedName>
        <fullName evidence="1">Uncharacterized protein</fullName>
    </submittedName>
</protein>
<accession>A0A1N7JEQ9</accession>